<keyword evidence="1" id="KW-1133">Transmembrane helix</keyword>
<dbReference type="KEGG" id="cmax:111467595"/>
<dbReference type="GeneID" id="111467595"/>
<sequence length="173" mass="19494">MAFRYLAARVAANSFRTVNKSPKSYATATEARMKSYAPAADFSRFDHDYQQQQSKLKASRAGDFVPVYVAIGLIALSVALGLHTAKQQLAHSPSVSVRKKRRETIPEVAEPEHVAEETEKFFAKSFFRKVAHVQELEKLRNYRVPYDPQLGDAYAHRHRTETLRSVGVDPASN</sequence>
<name>A0A6J1HUK3_CUCMA</name>
<dbReference type="AlphaFoldDB" id="A0A6J1HUK3"/>
<accession>A0A6J1HUK3</accession>
<dbReference type="PANTHER" id="PTHR33919">
    <property type="entry name" value="OS09G0127700 PROTEIN"/>
    <property type="match status" value="1"/>
</dbReference>
<dbReference type="PANTHER" id="PTHR33919:SF11">
    <property type="entry name" value="EXPRESSED PROTEIN"/>
    <property type="match status" value="1"/>
</dbReference>
<protein>
    <submittedName>
        <fullName evidence="3">Uncharacterized protein LOC111467595</fullName>
    </submittedName>
</protein>
<proteinExistence type="predicted"/>
<gene>
    <name evidence="3" type="primary">LOC111467595</name>
</gene>
<dbReference type="Proteomes" id="UP000504608">
    <property type="component" value="Unplaced"/>
</dbReference>
<dbReference type="OrthoDB" id="2013913at2759"/>
<evidence type="ECO:0000313" key="3">
    <source>
        <dbReference type="RefSeq" id="XP_022968331.1"/>
    </source>
</evidence>
<dbReference type="RefSeq" id="XP_022968331.1">
    <property type="nucleotide sequence ID" value="XM_023112563.1"/>
</dbReference>
<keyword evidence="1" id="KW-0812">Transmembrane</keyword>
<keyword evidence="2" id="KW-1185">Reference proteome</keyword>
<evidence type="ECO:0000313" key="2">
    <source>
        <dbReference type="Proteomes" id="UP000504608"/>
    </source>
</evidence>
<reference evidence="3" key="1">
    <citation type="submission" date="2025-08" db="UniProtKB">
        <authorList>
            <consortium name="RefSeq"/>
        </authorList>
    </citation>
    <scope>IDENTIFICATION</scope>
    <source>
        <tissue evidence="3">Young leaves</tissue>
    </source>
</reference>
<feature type="transmembrane region" description="Helical" evidence="1">
    <location>
        <begin position="64"/>
        <end position="82"/>
    </location>
</feature>
<evidence type="ECO:0000256" key="1">
    <source>
        <dbReference type="SAM" id="Phobius"/>
    </source>
</evidence>
<organism evidence="2 3">
    <name type="scientific">Cucurbita maxima</name>
    <name type="common">Pumpkin</name>
    <name type="synonym">Winter squash</name>
    <dbReference type="NCBI Taxonomy" id="3661"/>
    <lineage>
        <taxon>Eukaryota</taxon>
        <taxon>Viridiplantae</taxon>
        <taxon>Streptophyta</taxon>
        <taxon>Embryophyta</taxon>
        <taxon>Tracheophyta</taxon>
        <taxon>Spermatophyta</taxon>
        <taxon>Magnoliopsida</taxon>
        <taxon>eudicotyledons</taxon>
        <taxon>Gunneridae</taxon>
        <taxon>Pentapetalae</taxon>
        <taxon>rosids</taxon>
        <taxon>fabids</taxon>
        <taxon>Cucurbitales</taxon>
        <taxon>Cucurbitaceae</taxon>
        <taxon>Cucurbiteae</taxon>
        <taxon>Cucurbita</taxon>
    </lineage>
</organism>
<keyword evidence="1" id="KW-0472">Membrane</keyword>